<organism evidence="1 2">
    <name type="scientific">Populus alba x Populus x berolinensis</name>
    <dbReference type="NCBI Taxonomy" id="444605"/>
    <lineage>
        <taxon>Eukaryota</taxon>
        <taxon>Viridiplantae</taxon>
        <taxon>Streptophyta</taxon>
        <taxon>Embryophyta</taxon>
        <taxon>Tracheophyta</taxon>
        <taxon>Spermatophyta</taxon>
        <taxon>Magnoliopsida</taxon>
        <taxon>eudicotyledons</taxon>
        <taxon>Gunneridae</taxon>
        <taxon>Pentapetalae</taxon>
        <taxon>rosids</taxon>
        <taxon>fabids</taxon>
        <taxon>Malpighiales</taxon>
        <taxon>Salicaceae</taxon>
        <taxon>Saliceae</taxon>
        <taxon>Populus</taxon>
    </lineage>
</organism>
<reference evidence="1" key="1">
    <citation type="journal article" date="2023" name="Mol. Ecol. Resour.">
        <title>Chromosome-level genome assembly of a triploid poplar Populus alba 'Berolinensis'.</title>
        <authorList>
            <person name="Chen S."/>
            <person name="Yu Y."/>
            <person name="Wang X."/>
            <person name="Wang S."/>
            <person name="Zhang T."/>
            <person name="Zhou Y."/>
            <person name="He R."/>
            <person name="Meng N."/>
            <person name="Wang Y."/>
            <person name="Liu W."/>
            <person name="Liu Z."/>
            <person name="Liu J."/>
            <person name="Guo Q."/>
            <person name="Huang H."/>
            <person name="Sederoff R.R."/>
            <person name="Wang G."/>
            <person name="Qu G."/>
            <person name="Chen S."/>
        </authorList>
    </citation>
    <scope>NUCLEOTIDE SEQUENCE</scope>
    <source>
        <strain evidence="1">SC-2020</strain>
    </source>
</reference>
<name>A0AAD6W9J4_9ROSI</name>
<dbReference type="EMBL" id="JAQIZT010000003">
    <property type="protein sequence ID" value="KAJ7002769.1"/>
    <property type="molecule type" value="Genomic_DNA"/>
</dbReference>
<evidence type="ECO:0000313" key="1">
    <source>
        <dbReference type="EMBL" id="KAJ7002769.1"/>
    </source>
</evidence>
<keyword evidence="2" id="KW-1185">Reference proteome</keyword>
<evidence type="ECO:0000313" key="2">
    <source>
        <dbReference type="Proteomes" id="UP001164929"/>
    </source>
</evidence>
<proteinExistence type="predicted"/>
<dbReference type="AlphaFoldDB" id="A0AAD6W9J4"/>
<dbReference type="Proteomes" id="UP001164929">
    <property type="component" value="Chromosome 3"/>
</dbReference>
<comment type="caution">
    <text evidence="1">The sequence shown here is derived from an EMBL/GenBank/DDBJ whole genome shotgun (WGS) entry which is preliminary data.</text>
</comment>
<accession>A0AAD6W9J4</accession>
<sequence length="43" mass="5026">MQQHSLVCSLWLHISDSFSLSIPFLLWLLCHSPPDVDYHSRCI</sequence>
<protein>
    <submittedName>
        <fullName evidence="1">Uncharacterized protein</fullName>
    </submittedName>
</protein>
<gene>
    <name evidence="1" type="ORF">NC653_008085</name>
</gene>